<dbReference type="InterPro" id="IPR008599">
    <property type="entry name" value="Diacid_rec"/>
</dbReference>
<feature type="domain" description="PucR C-terminal helix-turn-helix" evidence="3">
    <location>
        <begin position="327"/>
        <end position="381"/>
    </location>
</feature>
<name>A0A8A7KBH8_9FIRM</name>
<dbReference type="Gene3D" id="1.10.10.2840">
    <property type="entry name" value="PucR C-terminal helix-turn-helix domain"/>
    <property type="match status" value="1"/>
</dbReference>
<evidence type="ECO:0008006" key="7">
    <source>
        <dbReference type="Google" id="ProtNLM"/>
    </source>
</evidence>
<organism evidence="5 6">
    <name type="scientific">Iocasia fonsfrigidae</name>
    <dbReference type="NCBI Taxonomy" id="2682810"/>
    <lineage>
        <taxon>Bacteria</taxon>
        <taxon>Bacillati</taxon>
        <taxon>Bacillota</taxon>
        <taxon>Clostridia</taxon>
        <taxon>Halanaerobiales</taxon>
        <taxon>Halanaerobiaceae</taxon>
        <taxon>Iocasia</taxon>
    </lineage>
</organism>
<sequence>MRLNPKLAKKIVNKTMNVLGKNINIMDYNGVIIASGEHKRVDSFHEISVQVIKKEKIIIIGENEAEKYKGVKPGINLPIKFNSKIIGVVGITGKIEEVEGYGRIVKDLVELMLQQELFYSELDRKNKVSENFYQQLLSNKISDIDLLKDRANLLKIKYHLLRVILVLKLEPFNAEMVTKKMQNICDKGNFYNNRNKDVFLIRGENLILIKSFSNIKEKRDIEINIQKYISEIKKNYFKETYQFIVGVGSICEKLDELYLSYQGAKHALEVGEKIHKMKDNEYIFFLNKLGYDYFLPFIPDNYANYYLHNLFNHDIAQVFSKNDIGHILEALYNNNLNLTKSADELMMHRNTLLYKLKNIKSYTGINPKEAKGLFVLLIAYHLYLYEK</sequence>
<dbReference type="RefSeq" id="WP_230867553.1">
    <property type="nucleotide sequence ID" value="NZ_CP046640.1"/>
</dbReference>
<gene>
    <name evidence="5" type="ORF">GM661_14925</name>
</gene>
<proteinExistence type="inferred from homology"/>
<accession>A0A8A7KBH8</accession>
<dbReference type="EMBL" id="CP046640">
    <property type="protein sequence ID" value="QTL99156.1"/>
    <property type="molecule type" value="Genomic_DNA"/>
</dbReference>
<protein>
    <recommendedName>
        <fullName evidence="7">Carbohydrate diacid regulator</fullName>
    </recommendedName>
</protein>
<dbReference type="Proteomes" id="UP000665020">
    <property type="component" value="Chromosome"/>
</dbReference>
<dbReference type="InterPro" id="IPR042070">
    <property type="entry name" value="PucR_C-HTH_sf"/>
</dbReference>
<evidence type="ECO:0000259" key="3">
    <source>
        <dbReference type="Pfam" id="PF13556"/>
    </source>
</evidence>
<dbReference type="PANTHER" id="PTHR33744">
    <property type="entry name" value="CARBOHYDRATE DIACID REGULATOR"/>
    <property type="match status" value="1"/>
</dbReference>
<evidence type="ECO:0000259" key="4">
    <source>
        <dbReference type="Pfam" id="PF17853"/>
    </source>
</evidence>
<dbReference type="InterPro" id="IPR009057">
    <property type="entry name" value="Homeodomain-like_sf"/>
</dbReference>
<dbReference type="PANTHER" id="PTHR33744:SF15">
    <property type="entry name" value="CARBOHYDRATE DIACID REGULATOR"/>
    <property type="match status" value="1"/>
</dbReference>
<feature type="domain" description="Putative sugar diacid recognition" evidence="2">
    <location>
        <begin position="3"/>
        <end position="136"/>
    </location>
</feature>
<dbReference type="Pfam" id="PF13556">
    <property type="entry name" value="HTH_30"/>
    <property type="match status" value="1"/>
</dbReference>
<dbReference type="SUPFAM" id="SSF46689">
    <property type="entry name" value="Homeodomain-like"/>
    <property type="match status" value="1"/>
</dbReference>
<evidence type="ECO:0000313" key="6">
    <source>
        <dbReference type="Proteomes" id="UP000665020"/>
    </source>
</evidence>
<dbReference type="Pfam" id="PF17853">
    <property type="entry name" value="GGDEF_2"/>
    <property type="match status" value="1"/>
</dbReference>
<comment type="similarity">
    <text evidence="1">Belongs to the CdaR family.</text>
</comment>
<dbReference type="AlphaFoldDB" id="A0A8A7KBH8"/>
<evidence type="ECO:0000259" key="2">
    <source>
        <dbReference type="Pfam" id="PF05651"/>
    </source>
</evidence>
<evidence type="ECO:0000256" key="1">
    <source>
        <dbReference type="ARBA" id="ARBA00006754"/>
    </source>
</evidence>
<dbReference type="InterPro" id="IPR025736">
    <property type="entry name" value="PucR_C-HTH_dom"/>
</dbReference>
<keyword evidence="6" id="KW-1185">Reference proteome</keyword>
<dbReference type="InterPro" id="IPR051448">
    <property type="entry name" value="CdaR-like_regulators"/>
</dbReference>
<dbReference type="Pfam" id="PF05651">
    <property type="entry name" value="Diacid_rec"/>
    <property type="match status" value="1"/>
</dbReference>
<feature type="domain" description="CdaR GGDEF-like" evidence="4">
    <location>
        <begin position="146"/>
        <end position="270"/>
    </location>
</feature>
<evidence type="ECO:0000313" key="5">
    <source>
        <dbReference type="EMBL" id="QTL99156.1"/>
    </source>
</evidence>
<reference evidence="5" key="1">
    <citation type="submission" date="2019-12" db="EMBL/GenBank/DDBJ databases">
        <authorList>
            <person name="zhang j."/>
            <person name="sun C.M."/>
        </authorList>
    </citation>
    <scope>NUCLEOTIDE SEQUENCE</scope>
    <source>
        <strain evidence="5">NS-1</strain>
    </source>
</reference>
<dbReference type="KEGG" id="ifn:GM661_14925"/>
<dbReference type="InterPro" id="IPR041522">
    <property type="entry name" value="CdaR_GGDEF"/>
</dbReference>